<name>A0A0D2P6N9_HYPSF</name>
<evidence type="ECO:0000256" key="1">
    <source>
        <dbReference type="SAM" id="MobiDB-lite"/>
    </source>
</evidence>
<gene>
    <name evidence="2" type="ORF">HYPSUDRAFT_200548</name>
</gene>
<keyword evidence="3" id="KW-1185">Reference proteome</keyword>
<accession>A0A0D2P6N9</accession>
<reference evidence="3" key="1">
    <citation type="submission" date="2014-04" db="EMBL/GenBank/DDBJ databases">
        <title>Evolutionary Origins and Diversification of the Mycorrhizal Mutualists.</title>
        <authorList>
            <consortium name="DOE Joint Genome Institute"/>
            <consortium name="Mycorrhizal Genomics Consortium"/>
            <person name="Kohler A."/>
            <person name="Kuo A."/>
            <person name="Nagy L.G."/>
            <person name="Floudas D."/>
            <person name="Copeland A."/>
            <person name="Barry K.W."/>
            <person name="Cichocki N."/>
            <person name="Veneault-Fourrey C."/>
            <person name="LaButti K."/>
            <person name="Lindquist E.A."/>
            <person name="Lipzen A."/>
            <person name="Lundell T."/>
            <person name="Morin E."/>
            <person name="Murat C."/>
            <person name="Riley R."/>
            <person name="Ohm R."/>
            <person name="Sun H."/>
            <person name="Tunlid A."/>
            <person name="Henrissat B."/>
            <person name="Grigoriev I.V."/>
            <person name="Hibbett D.S."/>
            <person name="Martin F."/>
        </authorList>
    </citation>
    <scope>NUCLEOTIDE SEQUENCE [LARGE SCALE GENOMIC DNA]</scope>
    <source>
        <strain evidence="3">FD-334 SS-4</strain>
    </source>
</reference>
<dbReference type="Proteomes" id="UP000054270">
    <property type="component" value="Unassembled WGS sequence"/>
</dbReference>
<dbReference type="EMBL" id="KN817537">
    <property type="protein sequence ID" value="KJA24321.1"/>
    <property type="molecule type" value="Genomic_DNA"/>
</dbReference>
<feature type="compositionally biased region" description="Basic and acidic residues" evidence="1">
    <location>
        <begin position="87"/>
        <end position="101"/>
    </location>
</feature>
<dbReference type="AlphaFoldDB" id="A0A0D2P6N9"/>
<sequence length="319" mass="35856">MRAAGESLTDLAEPCDPDVPTSLTTVQQGSDSHLFSQVRSTCHRAFVCKEESWHWHGPRKHGHSAIIHLDSSGRNTTAEPTSPSKSKGKEVEADICIRETARQASASPKRSSPAPVRPSPVEPVLGLRHPPPCVQHLTRLQQMQEESEDDFSANMEVDTDATQQWCKPVGQAGCEEQEEDMPSTPVVQFLLMTGIKFMDKLTEEELKDKLEALEDLHTGVFTYVYSSLFQVTIPSKKNFNIIVAKVGIFHHSKQNMRYKDNFRKDLTVREQLLVLPRELRSVDAAEYQVASRIRRSSPWREATMSSFKVEAIGKGKQNC</sequence>
<feature type="compositionally biased region" description="Polar residues" evidence="1">
    <location>
        <begin position="72"/>
        <end position="85"/>
    </location>
</feature>
<organism evidence="2 3">
    <name type="scientific">Hypholoma sublateritium (strain FD-334 SS-4)</name>
    <dbReference type="NCBI Taxonomy" id="945553"/>
    <lineage>
        <taxon>Eukaryota</taxon>
        <taxon>Fungi</taxon>
        <taxon>Dikarya</taxon>
        <taxon>Basidiomycota</taxon>
        <taxon>Agaricomycotina</taxon>
        <taxon>Agaricomycetes</taxon>
        <taxon>Agaricomycetidae</taxon>
        <taxon>Agaricales</taxon>
        <taxon>Agaricineae</taxon>
        <taxon>Strophariaceae</taxon>
        <taxon>Hypholoma</taxon>
    </lineage>
</organism>
<feature type="compositionally biased region" description="Low complexity" evidence="1">
    <location>
        <begin position="102"/>
        <end position="114"/>
    </location>
</feature>
<feature type="region of interest" description="Disordered" evidence="1">
    <location>
        <begin position="71"/>
        <end position="129"/>
    </location>
</feature>
<evidence type="ECO:0000313" key="3">
    <source>
        <dbReference type="Proteomes" id="UP000054270"/>
    </source>
</evidence>
<proteinExistence type="predicted"/>
<protein>
    <submittedName>
        <fullName evidence="2">Uncharacterized protein</fullName>
    </submittedName>
</protein>
<evidence type="ECO:0000313" key="2">
    <source>
        <dbReference type="EMBL" id="KJA24321.1"/>
    </source>
</evidence>
<dbReference type="STRING" id="945553.A0A0D2P6N9"/>